<comment type="similarity">
    <text evidence="3">Belongs to the acetyltransferase family. RimJ subfamily.</text>
</comment>
<dbReference type="PANTHER" id="PTHR43792">
    <property type="entry name" value="GNAT FAMILY, PUTATIVE (AFU_ORTHOLOGUE AFUA_3G00765)-RELATED-RELATED"/>
    <property type="match status" value="1"/>
</dbReference>
<dbReference type="EC" id="2.3.1.267" evidence="4"/>
<evidence type="ECO:0000256" key="5">
    <source>
        <dbReference type="ARBA" id="ARBA00048922"/>
    </source>
</evidence>
<dbReference type="AlphaFoldDB" id="A0A0K8QPD3"/>
<proteinExistence type="inferred from homology"/>
<evidence type="ECO:0000256" key="1">
    <source>
        <dbReference type="ARBA" id="ARBA00022679"/>
    </source>
</evidence>
<organism evidence="8">
    <name type="scientific">Mizugakiibacter sediminis</name>
    <dbReference type="NCBI Taxonomy" id="1475481"/>
    <lineage>
        <taxon>Bacteria</taxon>
        <taxon>Pseudomonadati</taxon>
        <taxon>Pseudomonadota</taxon>
        <taxon>Gammaproteobacteria</taxon>
        <taxon>Lysobacterales</taxon>
        <taxon>Rhodanobacteraceae</taxon>
        <taxon>Mizugakiibacter</taxon>
    </lineage>
</organism>
<evidence type="ECO:0000256" key="6">
    <source>
        <dbReference type="ARBA" id="ARBA00074015"/>
    </source>
</evidence>
<dbReference type="Gene3D" id="3.40.630.30">
    <property type="match status" value="1"/>
</dbReference>
<sequence length="207" mass="22984">MKRVPRCTESKPETRMPTALPHLVTPRTRLAVIGPEHAAAIAAYYRANREHLAPWEPPRDEAFYTAAGWRRRGAELRAAFADGTALPLAVLEADAGRVIGICQFSQIVRGAFQACYLGYSLGREWQGRGLMQEAVAAGIAYVFDTVGLHRVMANHMPRNERSARLLRRLGFEREGYARAYLNIAGRWEDHVLNALINPRVPAGPAAL</sequence>
<dbReference type="PROSITE" id="PS51186">
    <property type="entry name" value="GNAT"/>
    <property type="match status" value="1"/>
</dbReference>
<accession>A0A0K8QPD3</accession>
<dbReference type="STRING" id="1475481.GCA_000953855_02099"/>
<dbReference type="InterPro" id="IPR000182">
    <property type="entry name" value="GNAT_dom"/>
</dbReference>
<reference evidence="8" key="1">
    <citation type="submission" date="2015-08" db="EMBL/GenBank/DDBJ databases">
        <title>Complete DNA Sequence of Pseudomonas syringae pv. actinidiae, the Causal Agent of Kiwifruit Canker Disease.</title>
        <authorList>
            <person name="Rikkerink E.H.A."/>
            <person name="Fineran P.C."/>
        </authorList>
    </citation>
    <scope>NUCLEOTIDE SEQUENCE</scope>
    <source>
        <strain evidence="8">SkMP5</strain>
    </source>
</reference>
<name>A0A0K8QPD3_9GAMM</name>
<evidence type="ECO:0000256" key="3">
    <source>
        <dbReference type="ARBA" id="ARBA00038502"/>
    </source>
</evidence>
<evidence type="ECO:0000259" key="7">
    <source>
        <dbReference type="PROSITE" id="PS51186"/>
    </source>
</evidence>
<keyword evidence="9" id="KW-1185">Reference proteome</keyword>
<dbReference type="Proteomes" id="UP000253740">
    <property type="component" value="Unassembled WGS sequence"/>
</dbReference>
<dbReference type="NCBIfam" id="NF008072">
    <property type="entry name" value="PRK10809.1"/>
    <property type="match status" value="1"/>
</dbReference>
<comment type="catalytic activity">
    <reaction evidence="5">
        <text>N-terminal L-alanyl-[ribosomal protein uS5] + acetyl-CoA = N-terminal N(alpha)-acetyl-L-alanyl-[ribosomal protein uS5] + CoA + H(+)</text>
        <dbReference type="Rhea" id="RHEA:43752"/>
        <dbReference type="Rhea" id="RHEA-COMP:10672"/>
        <dbReference type="Rhea" id="RHEA-COMP:10673"/>
        <dbReference type="ChEBI" id="CHEBI:15378"/>
        <dbReference type="ChEBI" id="CHEBI:57287"/>
        <dbReference type="ChEBI" id="CHEBI:57288"/>
        <dbReference type="ChEBI" id="CHEBI:64718"/>
        <dbReference type="ChEBI" id="CHEBI:83683"/>
        <dbReference type="EC" id="2.3.1.267"/>
    </reaction>
</comment>
<dbReference type="GO" id="GO:0005737">
    <property type="term" value="C:cytoplasm"/>
    <property type="evidence" value="ECO:0007669"/>
    <property type="project" value="TreeGrafter"/>
</dbReference>
<dbReference type="Pfam" id="PF13302">
    <property type="entry name" value="Acetyltransf_3"/>
    <property type="match status" value="1"/>
</dbReference>
<feature type="domain" description="N-acetyltransferase" evidence="7">
    <location>
        <begin position="42"/>
        <end position="198"/>
    </location>
</feature>
<evidence type="ECO:0000256" key="4">
    <source>
        <dbReference type="ARBA" id="ARBA00039124"/>
    </source>
</evidence>
<dbReference type="FunFam" id="3.40.630.30:FF:000005">
    <property type="entry name" value="Ribosomal protein alanine acetyltransferase"/>
    <property type="match status" value="1"/>
</dbReference>
<gene>
    <name evidence="8" type="ORF">MBSD_n2058</name>
</gene>
<dbReference type="InterPro" id="IPR051531">
    <property type="entry name" value="N-acetyltransferase"/>
</dbReference>
<protein>
    <recommendedName>
        <fullName evidence="6">[Ribosomal protein uS5]-alanine N-acetyltransferase</fullName>
        <ecNumber evidence="4">2.3.1.267</ecNumber>
    </recommendedName>
</protein>
<dbReference type="PANTHER" id="PTHR43792:SF8">
    <property type="entry name" value="[RIBOSOMAL PROTEIN US5]-ALANINE N-ACETYLTRANSFERASE"/>
    <property type="match status" value="1"/>
</dbReference>
<evidence type="ECO:0000256" key="2">
    <source>
        <dbReference type="ARBA" id="ARBA00023315"/>
    </source>
</evidence>
<dbReference type="SUPFAM" id="SSF55729">
    <property type="entry name" value="Acyl-CoA N-acyltransferases (Nat)"/>
    <property type="match status" value="1"/>
</dbReference>
<keyword evidence="1 8" id="KW-0808">Transferase</keyword>
<evidence type="ECO:0000313" key="9">
    <source>
        <dbReference type="Proteomes" id="UP000253740"/>
    </source>
</evidence>
<evidence type="ECO:0000313" key="8">
    <source>
        <dbReference type="EMBL" id="GAP66743.1"/>
    </source>
</evidence>
<dbReference type="InterPro" id="IPR016181">
    <property type="entry name" value="Acyl_CoA_acyltransferase"/>
</dbReference>
<keyword evidence="2" id="KW-0012">Acyltransferase</keyword>
<dbReference type="GO" id="GO:0008999">
    <property type="term" value="F:protein-N-terminal-alanine acetyltransferase activity"/>
    <property type="evidence" value="ECO:0007669"/>
    <property type="project" value="UniProtKB-EC"/>
</dbReference>
<dbReference type="EMBL" id="DF970229">
    <property type="protein sequence ID" value="GAP66743.1"/>
    <property type="molecule type" value="Genomic_DNA"/>
</dbReference>